<dbReference type="InterPro" id="IPR005471">
    <property type="entry name" value="Tscrpt_reg_IclR_N"/>
</dbReference>
<dbReference type="InterPro" id="IPR029016">
    <property type="entry name" value="GAF-like_dom_sf"/>
</dbReference>
<evidence type="ECO:0000256" key="2">
    <source>
        <dbReference type="ARBA" id="ARBA00023125"/>
    </source>
</evidence>
<dbReference type="RefSeq" id="WP_340273424.1">
    <property type="nucleotide sequence ID" value="NZ_JBAKIA010000004.1"/>
</dbReference>
<dbReference type="PROSITE" id="PS51078">
    <property type="entry name" value="ICLR_ED"/>
    <property type="match status" value="1"/>
</dbReference>
<evidence type="ECO:0000259" key="5">
    <source>
        <dbReference type="PROSITE" id="PS51078"/>
    </source>
</evidence>
<evidence type="ECO:0000259" key="4">
    <source>
        <dbReference type="PROSITE" id="PS51077"/>
    </source>
</evidence>
<dbReference type="Gene3D" id="1.10.10.10">
    <property type="entry name" value="Winged helix-like DNA-binding domain superfamily/Winged helix DNA-binding domain"/>
    <property type="match status" value="1"/>
</dbReference>
<dbReference type="PANTHER" id="PTHR30136">
    <property type="entry name" value="HELIX-TURN-HELIX TRANSCRIPTIONAL REGULATOR, ICLR FAMILY"/>
    <property type="match status" value="1"/>
</dbReference>
<keyword evidence="3" id="KW-0804">Transcription</keyword>
<dbReference type="Pfam" id="PF09339">
    <property type="entry name" value="HTH_IclR"/>
    <property type="match status" value="1"/>
</dbReference>
<evidence type="ECO:0000256" key="3">
    <source>
        <dbReference type="ARBA" id="ARBA00023163"/>
    </source>
</evidence>
<dbReference type="SMART" id="SM00346">
    <property type="entry name" value="HTH_ICLR"/>
    <property type="match status" value="1"/>
</dbReference>
<organism evidence="6 7">
    <name type="scientific">Roseibium algae</name>
    <dbReference type="NCBI Taxonomy" id="3123038"/>
    <lineage>
        <taxon>Bacteria</taxon>
        <taxon>Pseudomonadati</taxon>
        <taxon>Pseudomonadota</taxon>
        <taxon>Alphaproteobacteria</taxon>
        <taxon>Hyphomicrobiales</taxon>
        <taxon>Stappiaceae</taxon>
        <taxon>Roseibium</taxon>
    </lineage>
</organism>
<dbReference type="Pfam" id="PF01614">
    <property type="entry name" value="IclR_C"/>
    <property type="match status" value="1"/>
</dbReference>
<sequence>MTDSYANGQNGEVVKRAGTVQSVSIASRFLNVLAHADGPLALGVLARRAGTGNSTAHRYIQSLVKEGLARQDAQSGLYDLGPAALNIGIAALKRIDPIEIAAEFMKDLASRTAMAGGVAVWTERGPTVVRWYRSPYFSFTSVALGDVLPVDNTASGLIFQAFLPDSQIKVARDRQPEPFRGRPHDQEELDEIRRSCWSELTGHLASNVTGQAVPVFDAQGEIACALTTVTNFGESTKQEERMALYEVAKQVAIETGSIDFFCKRSCS</sequence>
<keyword evidence="1" id="KW-0805">Transcription regulation</keyword>
<evidence type="ECO:0000313" key="7">
    <source>
        <dbReference type="Proteomes" id="UP001385499"/>
    </source>
</evidence>
<dbReference type="EMBL" id="JBAKIA010000004">
    <property type="protein sequence ID" value="MEJ8473763.1"/>
    <property type="molecule type" value="Genomic_DNA"/>
</dbReference>
<comment type="caution">
    <text evidence="6">The sequence shown here is derived from an EMBL/GenBank/DDBJ whole genome shotgun (WGS) entry which is preliminary data.</text>
</comment>
<accession>A0ABU8THY2</accession>
<proteinExistence type="predicted"/>
<reference evidence="6 7" key="1">
    <citation type="submission" date="2024-02" db="EMBL/GenBank/DDBJ databases">
        <title>Roseibium algae sp. nov., isolated from marine alga (Grateloupia sp.), showing potential in myo-inositol conversion.</title>
        <authorList>
            <person name="Wang Y."/>
        </authorList>
    </citation>
    <scope>NUCLEOTIDE SEQUENCE [LARGE SCALE GENOMIC DNA]</scope>
    <source>
        <strain evidence="6 7">H3510</strain>
    </source>
</reference>
<name>A0ABU8THY2_9HYPH</name>
<protein>
    <submittedName>
        <fullName evidence="6">IclR family transcriptional regulator</fullName>
    </submittedName>
</protein>
<feature type="domain" description="HTH iclR-type" evidence="4">
    <location>
        <begin position="20"/>
        <end position="82"/>
    </location>
</feature>
<dbReference type="SUPFAM" id="SSF46785">
    <property type="entry name" value="Winged helix' DNA-binding domain"/>
    <property type="match status" value="1"/>
</dbReference>
<dbReference type="InterPro" id="IPR036388">
    <property type="entry name" value="WH-like_DNA-bd_sf"/>
</dbReference>
<keyword evidence="7" id="KW-1185">Reference proteome</keyword>
<dbReference type="PROSITE" id="PS51077">
    <property type="entry name" value="HTH_ICLR"/>
    <property type="match status" value="1"/>
</dbReference>
<dbReference type="InterPro" id="IPR036390">
    <property type="entry name" value="WH_DNA-bd_sf"/>
</dbReference>
<dbReference type="SUPFAM" id="SSF55781">
    <property type="entry name" value="GAF domain-like"/>
    <property type="match status" value="1"/>
</dbReference>
<evidence type="ECO:0000256" key="1">
    <source>
        <dbReference type="ARBA" id="ARBA00023015"/>
    </source>
</evidence>
<keyword evidence="2" id="KW-0238">DNA-binding</keyword>
<gene>
    <name evidence="6" type="ORF">V6575_06670</name>
</gene>
<evidence type="ECO:0000313" key="6">
    <source>
        <dbReference type="EMBL" id="MEJ8473763.1"/>
    </source>
</evidence>
<dbReference type="InterPro" id="IPR050707">
    <property type="entry name" value="HTH_MetabolicPath_Reg"/>
</dbReference>
<feature type="domain" description="IclR-ED" evidence="5">
    <location>
        <begin position="83"/>
        <end position="257"/>
    </location>
</feature>
<dbReference type="Gene3D" id="3.30.450.40">
    <property type="match status" value="1"/>
</dbReference>
<dbReference type="PANTHER" id="PTHR30136:SF8">
    <property type="entry name" value="TRANSCRIPTIONAL REGULATORY PROTEIN"/>
    <property type="match status" value="1"/>
</dbReference>
<dbReference type="Proteomes" id="UP001385499">
    <property type="component" value="Unassembled WGS sequence"/>
</dbReference>
<dbReference type="InterPro" id="IPR014757">
    <property type="entry name" value="Tscrpt_reg_IclR_C"/>
</dbReference>